<protein>
    <submittedName>
        <fullName evidence="2">Uncharacterized protein</fullName>
    </submittedName>
</protein>
<proteinExistence type="predicted"/>
<evidence type="ECO:0000256" key="1">
    <source>
        <dbReference type="SAM" id="MobiDB-lite"/>
    </source>
</evidence>
<reference evidence="2" key="1">
    <citation type="submission" date="2014-09" db="EMBL/GenBank/DDBJ databases">
        <authorList>
            <person name="Magalhaes I.L.F."/>
            <person name="Oliveira U."/>
            <person name="Santos F.R."/>
            <person name="Vidigal T.H.D.A."/>
            <person name="Brescovit A.D."/>
            <person name="Santos A.J."/>
        </authorList>
    </citation>
    <scope>NUCLEOTIDE SEQUENCE</scope>
    <source>
        <tissue evidence="2">Shoot tissue taken approximately 20 cm above the soil surface</tissue>
    </source>
</reference>
<dbReference type="EMBL" id="GBRH01158772">
    <property type="protein sequence ID" value="JAE39124.1"/>
    <property type="molecule type" value="Transcribed_RNA"/>
</dbReference>
<accession>A0A0A9HTJ7</accession>
<feature type="compositionally biased region" description="Polar residues" evidence="1">
    <location>
        <begin position="24"/>
        <end position="40"/>
    </location>
</feature>
<dbReference type="AlphaFoldDB" id="A0A0A9HTJ7"/>
<organism evidence="2">
    <name type="scientific">Arundo donax</name>
    <name type="common">Giant reed</name>
    <name type="synonym">Donax arundinaceus</name>
    <dbReference type="NCBI Taxonomy" id="35708"/>
    <lineage>
        <taxon>Eukaryota</taxon>
        <taxon>Viridiplantae</taxon>
        <taxon>Streptophyta</taxon>
        <taxon>Embryophyta</taxon>
        <taxon>Tracheophyta</taxon>
        <taxon>Spermatophyta</taxon>
        <taxon>Magnoliopsida</taxon>
        <taxon>Liliopsida</taxon>
        <taxon>Poales</taxon>
        <taxon>Poaceae</taxon>
        <taxon>PACMAD clade</taxon>
        <taxon>Arundinoideae</taxon>
        <taxon>Arundineae</taxon>
        <taxon>Arundo</taxon>
    </lineage>
</organism>
<reference evidence="2" key="2">
    <citation type="journal article" date="2015" name="Data Brief">
        <title>Shoot transcriptome of the giant reed, Arundo donax.</title>
        <authorList>
            <person name="Barrero R.A."/>
            <person name="Guerrero F.D."/>
            <person name="Moolhuijzen P."/>
            <person name="Goolsby J.A."/>
            <person name="Tidwell J."/>
            <person name="Bellgard S.E."/>
            <person name="Bellgard M.I."/>
        </authorList>
    </citation>
    <scope>NUCLEOTIDE SEQUENCE</scope>
    <source>
        <tissue evidence="2">Shoot tissue taken approximately 20 cm above the soil surface</tissue>
    </source>
</reference>
<feature type="region of interest" description="Disordered" evidence="1">
    <location>
        <begin position="1"/>
        <end position="46"/>
    </location>
</feature>
<evidence type="ECO:0000313" key="2">
    <source>
        <dbReference type="EMBL" id="JAE39124.1"/>
    </source>
</evidence>
<name>A0A0A9HTJ7_ARUDO</name>
<feature type="compositionally biased region" description="Basic and acidic residues" evidence="1">
    <location>
        <begin position="1"/>
        <end position="10"/>
    </location>
</feature>
<sequence>MRSELPRAEIELCWEDEPMDPISMETTTSPSNPDLSSSHPCSRPPQ</sequence>